<reference evidence="11 12" key="1">
    <citation type="submission" date="2015-06" db="EMBL/GenBank/DDBJ databases">
        <title>Draft genome of the ant-associated black yeast Phialophora attae CBS 131958.</title>
        <authorList>
            <person name="Moreno L.F."/>
            <person name="Stielow B.J."/>
            <person name="de Hoog S."/>
            <person name="Vicente V.A."/>
            <person name="Weiss V.A."/>
            <person name="de Vries M."/>
            <person name="Cruz L.M."/>
            <person name="Souza E.M."/>
        </authorList>
    </citation>
    <scope>NUCLEOTIDE SEQUENCE [LARGE SCALE GENOMIC DNA]</scope>
    <source>
        <strain evidence="11 12">CBS 131958</strain>
    </source>
</reference>
<dbReference type="InterPro" id="IPR000649">
    <property type="entry name" value="IF-2B-related"/>
</dbReference>
<dbReference type="EMBL" id="LFJN01000009">
    <property type="protein sequence ID" value="KPI41727.1"/>
    <property type="molecule type" value="Genomic_DNA"/>
</dbReference>
<dbReference type="Gene3D" id="3.40.50.10470">
    <property type="entry name" value="Translation initiation factor eif-2b, domain 2"/>
    <property type="match status" value="1"/>
</dbReference>
<gene>
    <name evidence="11" type="ORF">AB675_9259</name>
</gene>
<dbReference type="GO" id="GO:0005085">
    <property type="term" value="F:guanyl-nucleotide exchange factor activity"/>
    <property type="evidence" value="ECO:0007669"/>
    <property type="project" value="TreeGrafter"/>
</dbReference>
<comment type="subunit">
    <text evidence="8">Component of the translation initiation factor 2B (eIF2B) complex which is a heterodecamer of two sets of five different subunits: alpha, beta, gamma, delta and epsilon. Subunits alpha, beta and delta comprise a regulatory subcomplex and subunits epsilon and gamma comprise a catalytic subcomplex. Within the complex, the hexameric regulatory complex resides at the center, with the two heterodimeric catalytic subcomplexes bound on opposite sides.</text>
</comment>
<protein>
    <recommendedName>
        <fullName evidence="6">Translation initiation factor eIF2B subunit beta</fullName>
    </recommendedName>
    <alternativeName>
        <fullName evidence="7">eIF2B GDP-GTP exchange factor subunit beta</fullName>
    </alternativeName>
</protein>
<dbReference type="STRING" id="1664694.A0A0N1HSQ8"/>
<feature type="region of interest" description="Disordered" evidence="10">
    <location>
        <begin position="104"/>
        <end position="170"/>
    </location>
</feature>
<dbReference type="GO" id="GO:0005851">
    <property type="term" value="C:eukaryotic translation initiation factor 2B complex"/>
    <property type="evidence" value="ECO:0007669"/>
    <property type="project" value="TreeGrafter"/>
</dbReference>
<keyword evidence="3" id="KW-0963">Cytoplasm</keyword>
<dbReference type="PANTHER" id="PTHR45859:SF1">
    <property type="entry name" value="TRANSLATION INITIATION FACTOR EIF-2B SUBUNIT BETA"/>
    <property type="match status" value="1"/>
</dbReference>
<dbReference type="SUPFAM" id="SSF100950">
    <property type="entry name" value="NagB/RpiA/CoA transferase-like"/>
    <property type="match status" value="1"/>
</dbReference>
<evidence type="ECO:0000313" key="12">
    <source>
        <dbReference type="Proteomes" id="UP000038010"/>
    </source>
</evidence>
<sequence length="458" mass="48850">MAPVASNDAPGIRSFYRSLAENDTDTSVEYFISLVKRRQIYGSKECANATARLLRHIVSRTRSADSAHLQDKVRQVGRQLAQANPKALTVGNIVRRVLGLIRDEEDKQRGDDSAANSAPASELPTPGGELPGAIPTASSRGIASPPRTAKAPERPPLITSHTGAPVPTRPVTSMFSIMAHPTMRASGTSSPTGTATPPHGFPGAVALTDLRAEVLEGIGELIDELDRGDEDIANHALDHISSSDTIFTYSSSMTVQRFLLKAASKRKGFTVVHAEAYPNDHRRVHAIATGNSAAKDSEEADLAVASFQQPLIKAGVRVIVIPDSAIFALMSRCTKCILSAAAVLANGTFTASAGTKAVVKAARFHRVPIVVLAATYKLSPQYPHDSHELVEYADPGKIITTHDGELSQGLSDVRNPLTDVVDGANGEIDLFITNDEGVAGASIYRVVKDLYREEDLVI</sequence>
<dbReference type="GO" id="GO:0005829">
    <property type="term" value="C:cytosol"/>
    <property type="evidence" value="ECO:0007669"/>
    <property type="project" value="UniProtKB-SubCell"/>
</dbReference>
<dbReference type="InterPro" id="IPR042529">
    <property type="entry name" value="IF_2B-like_C"/>
</dbReference>
<comment type="similarity">
    <text evidence="2 9">Belongs to the eIF-2B alpha/beta/delta subunits family.</text>
</comment>
<dbReference type="InterPro" id="IPR037171">
    <property type="entry name" value="NagB/RpiA_transferase-like"/>
</dbReference>
<dbReference type="Pfam" id="PF01008">
    <property type="entry name" value="IF-2B"/>
    <property type="match status" value="2"/>
</dbReference>
<dbReference type="GO" id="GO:0003743">
    <property type="term" value="F:translation initiation factor activity"/>
    <property type="evidence" value="ECO:0007669"/>
    <property type="project" value="UniProtKB-KW"/>
</dbReference>
<dbReference type="OrthoDB" id="269919at2759"/>
<evidence type="ECO:0000313" key="11">
    <source>
        <dbReference type="EMBL" id="KPI41727.1"/>
    </source>
</evidence>
<dbReference type="AlphaFoldDB" id="A0A0N1HSQ8"/>
<evidence type="ECO:0000256" key="8">
    <source>
        <dbReference type="ARBA" id="ARBA00046432"/>
    </source>
</evidence>
<comment type="subcellular location">
    <subcellularLocation>
        <location evidence="1">Cytoplasm</location>
        <location evidence="1">Cytosol</location>
    </subcellularLocation>
</comment>
<accession>A0A0N1HSQ8</accession>
<dbReference type="Proteomes" id="UP000038010">
    <property type="component" value="Unassembled WGS sequence"/>
</dbReference>
<evidence type="ECO:0000256" key="3">
    <source>
        <dbReference type="ARBA" id="ARBA00022490"/>
    </source>
</evidence>
<name>A0A0N1HSQ8_9EURO</name>
<keyword evidence="12" id="KW-1185">Reference proteome</keyword>
<dbReference type="GeneID" id="28741655"/>
<evidence type="ECO:0000256" key="5">
    <source>
        <dbReference type="ARBA" id="ARBA00022917"/>
    </source>
</evidence>
<evidence type="ECO:0000256" key="2">
    <source>
        <dbReference type="ARBA" id="ARBA00007251"/>
    </source>
</evidence>
<comment type="caution">
    <text evidence="11">The sequence shown here is derived from an EMBL/GenBank/DDBJ whole genome shotgun (WGS) entry which is preliminary data.</text>
</comment>
<evidence type="ECO:0000256" key="4">
    <source>
        <dbReference type="ARBA" id="ARBA00022540"/>
    </source>
</evidence>
<evidence type="ECO:0000256" key="1">
    <source>
        <dbReference type="ARBA" id="ARBA00004514"/>
    </source>
</evidence>
<evidence type="ECO:0000256" key="6">
    <source>
        <dbReference type="ARBA" id="ARBA00044122"/>
    </source>
</evidence>
<dbReference type="RefSeq" id="XP_018001690.1">
    <property type="nucleotide sequence ID" value="XM_018149775.1"/>
</dbReference>
<proteinExistence type="inferred from homology"/>
<keyword evidence="5" id="KW-0648">Protein biosynthesis</keyword>
<dbReference type="VEuPathDB" id="FungiDB:AB675_9259"/>
<keyword evidence="4 11" id="KW-0396">Initiation factor</keyword>
<evidence type="ECO:0000256" key="7">
    <source>
        <dbReference type="ARBA" id="ARBA00044228"/>
    </source>
</evidence>
<organism evidence="11 12">
    <name type="scientific">Cyphellophora attinorum</name>
    <dbReference type="NCBI Taxonomy" id="1664694"/>
    <lineage>
        <taxon>Eukaryota</taxon>
        <taxon>Fungi</taxon>
        <taxon>Dikarya</taxon>
        <taxon>Ascomycota</taxon>
        <taxon>Pezizomycotina</taxon>
        <taxon>Eurotiomycetes</taxon>
        <taxon>Chaetothyriomycetidae</taxon>
        <taxon>Chaetothyriales</taxon>
        <taxon>Cyphellophoraceae</taxon>
        <taxon>Cyphellophora</taxon>
    </lineage>
</organism>
<dbReference type="PANTHER" id="PTHR45859">
    <property type="entry name" value="TRANSLATION INITIATION FACTOR EIF-2B SUBUNIT BETA"/>
    <property type="match status" value="1"/>
</dbReference>
<evidence type="ECO:0000256" key="10">
    <source>
        <dbReference type="SAM" id="MobiDB-lite"/>
    </source>
</evidence>
<evidence type="ECO:0000256" key="9">
    <source>
        <dbReference type="RuleBase" id="RU003814"/>
    </source>
</evidence>
<dbReference type="InterPro" id="IPR051855">
    <property type="entry name" value="eIF2B_beta_subunit"/>
</dbReference>